<keyword evidence="3" id="KW-1185">Reference proteome</keyword>
<dbReference type="Pfam" id="PF01979">
    <property type="entry name" value="Amidohydro_1"/>
    <property type="match status" value="1"/>
</dbReference>
<dbReference type="OrthoDB" id="9031471at2"/>
<dbReference type="Gene3D" id="2.30.40.10">
    <property type="entry name" value="Urease, subunit C, domain 1"/>
    <property type="match status" value="1"/>
</dbReference>
<dbReference type="PROSITE" id="PS51257">
    <property type="entry name" value="PROKAR_LIPOPROTEIN"/>
    <property type="match status" value="1"/>
</dbReference>
<sequence>MMKPTRSKNLFARRLLLWLPVALLLWLGLLLGCALPQPPLPTLSNQPLLIHNVQLVNVVTGDIVPGQSVWIEQGKIQRITTTANDFAADPATGNWHQINGNNQYLIPGLQDMHTHSMQLAPQLQHPLWLAAGVTSVRDMSGCMAASDSFVACSADRKRWQQQLQQGVRSSPRYPLQSSFALNGGAEVPDGMPAFLKLQSAADAKALVEYYQQLGVDQLKIYEQLSLQQFQWLAAAVTENAAKPTGITLAGHQPWLVPLENAIEGGLKSLEHGRVFLFECSTAIGPYKAQPIREGLITALVWQQILDSQDEQLCQQKMQLLAASDSWWSPTLLTLQLGAKAMLPQFRADPRLNTVPWLLRILWQADADAMAERGRIVDEQGNAQYPQQQAFALALQHVQMAQQLGVKIIAGTDAPDSFVFTGSGLHDELALYVQAGFTPLQALQTATLNAARYHGTSDRSGQIAVGFDADLVLLAANPLTDIQALRQVQGLVIAGQWYDQDRLMQLQQFAIGQAGSLRINLQLMSGALQSATFRQQFAD</sequence>
<dbReference type="InterPro" id="IPR051781">
    <property type="entry name" value="Metallo-dep_Hydrolase"/>
</dbReference>
<feature type="domain" description="Amidohydrolase-related" evidence="1">
    <location>
        <begin position="399"/>
        <end position="496"/>
    </location>
</feature>
<dbReference type="EMBL" id="SACS01000006">
    <property type="protein sequence ID" value="RVU40143.1"/>
    <property type="molecule type" value="Genomic_DNA"/>
</dbReference>
<dbReference type="SUPFAM" id="SSF51338">
    <property type="entry name" value="Composite domain of metallo-dependent hydrolases"/>
    <property type="match status" value="1"/>
</dbReference>
<comment type="caution">
    <text evidence="2">The sequence shown here is derived from an EMBL/GenBank/DDBJ whole genome shotgun (WGS) entry which is preliminary data.</text>
</comment>
<name>A0A437R0A6_9GAMM</name>
<dbReference type="GO" id="GO:0016810">
    <property type="term" value="F:hydrolase activity, acting on carbon-nitrogen (but not peptide) bonds"/>
    <property type="evidence" value="ECO:0007669"/>
    <property type="project" value="InterPro"/>
</dbReference>
<proteinExistence type="predicted"/>
<dbReference type="Proteomes" id="UP000283077">
    <property type="component" value="Unassembled WGS sequence"/>
</dbReference>
<dbReference type="SUPFAM" id="SSF51556">
    <property type="entry name" value="Metallo-dependent hydrolases"/>
    <property type="match status" value="1"/>
</dbReference>
<protein>
    <recommendedName>
        <fullName evidence="1">Amidohydrolase-related domain-containing protein</fullName>
    </recommendedName>
</protein>
<dbReference type="PANTHER" id="PTHR43135">
    <property type="entry name" value="ALPHA-D-RIBOSE 1-METHYLPHOSPHONATE 5-TRIPHOSPHATE DIPHOSPHATASE"/>
    <property type="match status" value="1"/>
</dbReference>
<evidence type="ECO:0000313" key="2">
    <source>
        <dbReference type="EMBL" id="RVU40143.1"/>
    </source>
</evidence>
<organism evidence="2 3">
    <name type="scientific">Rheinheimera riviphila</name>
    <dbReference type="NCBI Taxonomy" id="1834037"/>
    <lineage>
        <taxon>Bacteria</taxon>
        <taxon>Pseudomonadati</taxon>
        <taxon>Pseudomonadota</taxon>
        <taxon>Gammaproteobacteria</taxon>
        <taxon>Chromatiales</taxon>
        <taxon>Chromatiaceae</taxon>
        <taxon>Rheinheimera</taxon>
    </lineage>
</organism>
<evidence type="ECO:0000313" key="3">
    <source>
        <dbReference type="Proteomes" id="UP000283077"/>
    </source>
</evidence>
<reference evidence="2 3" key="1">
    <citation type="submission" date="2019-01" db="EMBL/GenBank/DDBJ databases">
        <authorList>
            <person name="Chen W.-M."/>
        </authorList>
    </citation>
    <scope>NUCLEOTIDE SEQUENCE [LARGE SCALE GENOMIC DNA]</scope>
    <source>
        <strain evidence="2 3">KYPC3</strain>
    </source>
</reference>
<gene>
    <name evidence="2" type="ORF">EOE67_07795</name>
</gene>
<evidence type="ECO:0000259" key="1">
    <source>
        <dbReference type="Pfam" id="PF01979"/>
    </source>
</evidence>
<accession>A0A437R0A6</accession>
<dbReference type="InterPro" id="IPR011059">
    <property type="entry name" value="Metal-dep_hydrolase_composite"/>
</dbReference>
<dbReference type="InterPro" id="IPR032466">
    <property type="entry name" value="Metal_Hydrolase"/>
</dbReference>
<dbReference type="InterPro" id="IPR006680">
    <property type="entry name" value="Amidohydro-rel"/>
</dbReference>
<dbReference type="Gene3D" id="3.20.20.140">
    <property type="entry name" value="Metal-dependent hydrolases"/>
    <property type="match status" value="1"/>
</dbReference>
<dbReference type="AlphaFoldDB" id="A0A437R0A6"/>
<dbReference type="PANTHER" id="PTHR43135:SF3">
    <property type="entry name" value="ALPHA-D-RIBOSE 1-METHYLPHOSPHONATE 5-TRIPHOSPHATE DIPHOSPHATASE"/>
    <property type="match status" value="1"/>
</dbReference>